<dbReference type="EMBL" id="MU006819">
    <property type="protein sequence ID" value="KAF2634568.1"/>
    <property type="molecule type" value="Genomic_DNA"/>
</dbReference>
<organism evidence="2 3">
    <name type="scientific">Massarina eburnea CBS 473.64</name>
    <dbReference type="NCBI Taxonomy" id="1395130"/>
    <lineage>
        <taxon>Eukaryota</taxon>
        <taxon>Fungi</taxon>
        <taxon>Dikarya</taxon>
        <taxon>Ascomycota</taxon>
        <taxon>Pezizomycotina</taxon>
        <taxon>Dothideomycetes</taxon>
        <taxon>Pleosporomycetidae</taxon>
        <taxon>Pleosporales</taxon>
        <taxon>Massarineae</taxon>
        <taxon>Massarinaceae</taxon>
        <taxon>Massarina</taxon>
    </lineage>
</organism>
<dbReference type="AlphaFoldDB" id="A0A6A6RKP9"/>
<gene>
    <name evidence="2" type="ORF">P280DRAFT_236811</name>
</gene>
<evidence type="ECO:0000313" key="2">
    <source>
        <dbReference type="EMBL" id="KAF2634568.1"/>
    </source>
</evidence>
<accession>A0A6A6RKP9</accession>
<sequence length="118" mass="13346">MEANEMAIQPLQDQNNQMKEEKMPSEDTLSSSEEEQPMQKSGVTVDLNAVMQGKKFKVNDVVHMSVVEHGIRTKGIYTVAKVGYNKEGAYPQYQLTDKEGRTGSAWVRENKLKLQKRG</sequence>
<feature type="region of interest" description="Disordered" evidence="1">
    <location>
        <begin position="1"/>
        <end position="42"/>
    </location>
</feature>
<dbReference type="OrthoDB" id="3913514at2759"/>
<reference evidence="2" key="1">
    <citation type="journal article" date="2020" name="Stud. Mycol.">
        <title>101 Dothideomycetes genomes: a test case for predicting lifestyles and emergence of pathogens.</title>
        <authorList>
            <person name="Haridas S."/>
            <person name="Albert R."/>
            <person name="Binder M."/>
            <person name="Bloem J."/>
            <person name="Labutti K."/>
            <person name="Salamov A."/>
            <person name="Andreopoulos B."/>
            <person name="Baker S."/>
            <person name="Barry K."/>
            <person name="Bills G."/>
            <person name="Bluhm B."/>
            <person name="Cannon C."/>
            <person name="Castanera R."/>
            <person name="Culley D."/>
            <person name="Daum C."/>
            <person name="Ezra D."/>
            <person name="Gonzalez J."/>
            <person name="Henrissat B."/>
            <person name="Kuo A."/>
            <person name="Liang C."/>
            <person name="Lipzen A."/>
            <person name="Lutzoni F."/>
            <person name="Magnuson J."/>
            <person name="Mondo S."/>
            <person name="Nolan M."/>
            <person name="Ohm R."/>
            <person name="Pangilinan J."/>
            <person name="Park H.-J."/>
            <person name="Ramirez L."/>
            <person name="Alfaro M."/>
            <person name="Sun H."/>
            <person name="Tritt A."/>
            <person name="Yoshinaga Y."/>
            <person name="Zwiers L.-H."/>
            <person name="Turgeon B."/>
            <person name="Goodwin S."/>
            <person name="Spatafora J."/>
            <person name="Crous P."/>
            <person name="Grigoriev I."/>
        </authorList>
    </citation>
    <scope>NUCLEOTIDE SEQUENCE</scope>
    <source>
        <strain evidence="2">CBS 473.64</strain>
    </source>
</reference>
<name>A0A6A6RKP9_9PLEO</name>
<evidence type="ECO:0000313" key="3">
    <source>
        <dbReference type="Proteomes" id="UP000799753"/>
    </source>
</evidence>
<protein>
    <submittedName>
        <fullName evidence="2">Uncharacterized protein</fullName>
    </submittedName>
</protein>
<keyword evidence="3" id="KW-1185">Reference proteome</keyword>
<proteinExistence type="predicted"/>
<evidence type="ECO:0000256" key="1">
    <source>
        <dbReference type="SAM" id="MobiDB-lite"/>
    </source>
</evidence>
<dbReference type="Proteomes" id="UP000799753">
    <property type="component" value="Unassembled WGS sequence"/>
</dbReference>